<dbReference type="GO" id="GO:0042302">
    <property type="term" value="F:structural constituent of cuticle"/>
    <property type="evidence" value="ECO:0007669"/>
    <property type="project" value="UniProtKB-UniRule"/>
</dbReference>
<protein>
    <submittedName>
        <fullName evidence="1">Uncharacterized protein</fullName>
    </submittedName>
</protein>
<accession>A0A1I8M6X1</accession>
<sequence length="420" mass="43142">MFKKVLLVLSMSLSMAISVPVPGGIGHGYAAAPAISYAAPAVSYAAPAVSYAAPAVSYAAPAITYAAPAKVAVAAAPAVVAAPAKVAVAAAPAIVKAVEPEPYDPNPQYSFSYGVSDHSTGDSKSAHESLVNGVVHGSYSLTEADGSIRKVTYTADHINGFNAVVEKSGGAVIAAKPVVAVAAAPAVAKVAVAAPAITKVAYAAPAVAAAPIAVGHGYSYGGYHHFLVTNVGSEMQPHPLSQPNQNDDDEAQRIPDFDVIQPFEDGTGSTLNQFFYYNLNQNNILPKHKMAFLKITFICLAMVAAMECALLRTAAPVAVAPAPVAAAAVPINTDFDPHPQYAFAYNVQDALTGDSKSQQEVREGDVVKGSYSVVDADGSLRTVFYTADPINGFNAVVQRGPVPAAVAVARPVAAVPARVF</sequence>
<dbReference type="PANTHER" id="PTHR12236:SF86">
    <property type="entry name" value="CCP84AC-RELATED"/>
    <property type="match status" value="1"/>
</dbReference>
<dbReference type="VEuPathDB" id="VectorBase:MDOMA2_017459"/>
<dbReference type="PANTHER" id="PTHR12236">
    <property type="entry name" value="STRUCTURAL CONTITUENT OF CUTICLE"/>
    <property type="match status" value="1"/>
</dbReference>
<reference evidence="1" key="1">
    <citation type="submission" date="2020-05" db="UniProtKB">
        <authorList>
            <consortium name="EnsemblMetazoa"/>
        </authorList>
    </citation>
    <scope>IDENTIFICATION</scope>
    <source>
        <strain evidence="1">Aabys</strain>
    </source>
</reference>
<dbReference type="GO" id="GO:0031012">
    <property type="term" value="C:extracellular matrix"/>
    <property type="evidence" value="ECO:0007669"/>
    <property type="project" value="TreeGrafter"/>
</dbReference>
<dbReference type="PROSITE" id="PS00233">
    <property type="entry name" value="CHIT_BIND_RR_1"/>
    <property type="match status" value="2"/>
</dbReference>
<dbReference type="STRING" id="7370.A0A1I8M6X1"/>
<dbReference type="InterPro" id="IPR031311">
    <property type="entry name" value="CHIT_BIND_RR_consensus"/>
</dbReference>
<organism evidence="1">
    <name type="scientific">Musca domestica</name>
    <name type="common">House fly</name>
    <dbReference type="NCBI Taxonomy" id="7370"/>
    <lineage>
        <taxon>Eukaryota</taxon>
        <taxon>Metazoa</taxon>
        <taxon>Ecdysozoa</taxon>
        <taxon>Arthropoda</taxon>
        <taxon>Hexapoda</taxon>
        <taxon>Insecta</taxon>
        <taxon>Pterygota</taxon>
        <taxon>Neoptera</taxon>
        <taxon>Endopterygota</taxon>
        <taxon>Diptera</taxon>
        <taxon>Brachycera</taxon>
        <taxon>Muscomorpha</taxon>
        <taxon>Muscoidea</taxon>
        <taxon>Muscidae</taxon>
        <taxon>Musca</taxon>
    </lineage>
</organism>
<dbReference type="AlphaFoldDB" id="A0A1I8M6X1"/>
<dbReference type="InterPro" id="IPR051217">
    <property type="entry name" value="Insect_Cuticle_Struc_Prot"/>
</dbReference>
<evidence type="ECO:0000313" key="1">
    <source>
        <dbReference type="EnsemblMetazoa" id="MDOA001850-PB"/>
    </source>
</evidence>
<dbReference type="Pfam" id="PF00379">
    <property type="entry name" value="Chitin_bind_4"/>
    <property type="match status" value="2"/>
</dbReference>
<name>A0A1I8M6X1_MUSDO</name>
<dbReference type="GO" id="GO:0005615">
    <property type="term" value="C:extracellular space"/>
    <property type="evidence" value="ECO:0007669"/>
    <property type="project" value="TreeGrafter"/>
</dbReference>
<dbReference type="PRINTS" id="PR00947">
    <property type="entry name" value="CUTICLE"/>
</dbReference>
<dbReference type="eggNOG" id="ENOG502S3ZN">
    <property type="taxonomic scope" value="Eukaryota"/>
</dbReference>
<proteinExistence type="predicted"/>
<dbReference type="PROSITE" id="PS51155">
    <property type="entry name" value="CHIT_BIND_RR_2"/>
    <property type="match status" value="2"/>
</dbReference>
<dbReference type="VEuPathDB" id="VectorBase:MDOA001850"/>
<dbReference type="InterPro" id="IPR000618">
    <property type="entry name" value="Insect_cuticle"/>
</dbReference>
<dbReference type="VEuPathDB" id="VectorBase:MDOMA2_002096"/>
<dbReference type="EnsemblMetazoa" id="MDOA001850-RB">
    <property type="protein sequence ID" value="MDOA001850-PB"/>
    <property type="gene ID" value="MDOA001850"/>
</dbReference>